<dbReference type="HOGENOM" id="CLU_2863211_0_0_10"/>
<dbReference type="KEGG" id="nso:NIASO_07125"/>
<proteinExistence type="predicted"/>
<sequence>MSPFIIFLAALLYVGIVVFGIRMIVRDNLLPPHLKVLAIIAVLIFNIIPVGIYFLIKKAGPGNR</sequence>
<keyword evidence="1" id="KW-1133">Transmembrane helix</keyword>
<organism evidence="2 3">
    <name type="scientific">Niabella soli DSM 19437</name>
    <dbReference type="NCBI Taxonomy" id="929713"/>
    <lineage>
        <taxon>Bacteria</taxon>
        <taxon>Pseudomonadati</taxon>
        <taxon>Bacteroidota</taxon>
        <taxon>Chitinophagia</taxon>
        <taxon>Chitinophagales</taxon>
        <taxon>Chitinophagaceae</taxon>
        <taxon>Niabella</taxon>
    </lineage>
</organism>
<evidence type="ECO:0000313" key="2">
    <source>
        <dbReference type="EMBL" id="AHF17417.1"/>
    </source>
</evidence>
<dbReference type="AlphaFoldDB" id="W0F309"/>
<dbReference type="EMBL" id="CP007035">
    <property type="protein sequence ID" value="AHF17417.1"/>
    <property type="molecule type" value="Genomic_DNA"/>
</dbReference>
<dbReference type="STRING" id="929713.NIASO_07125"/>
<name>W0F309_9BACT</name>
<evidence type="ECO:0000313" key="3">
    <source>
        <dbReference type="Proteomes" id="UP000003586"/>
    </source>
</evidence>
<feature type="transmembrane region" description="Helical" evidence="1">
    <location>
        <begin position="37"/>
        <end position="56"/>
    </location>
</feature>
<keyword evidence="3" id="KW-1185">Reference proteome</keyword>
<keyword evidence="1" id="KW-0472">Membrane</keyword>
<feature type="transmembrane region" description="Helical" evidence="1">
    <location>
        <begin position="6"/>
        <end position="25"/>
    </location>
</feature>
<evidence type="ECO:0000256" key="1">
    <source>
        <dbReference type="SAM" id="Phobius"/>
    </source>
</evidence>
<gene>
    <name evidence="2" type="ORF">NIASO_07125</name>
</gene>
<dbReference type="Proteomes" id="UP000003586">
    <property type="component" value="Chromosome"/>
</dbReference>
<keyword evidence="1" id="KW-0812">Transmembrane</keyword>
<protein>
    <submittedName>
        <fullName evidence="2">Uncharacterized protein</fullName>
    </submittedName>
</protein>
<accession>W0F309</accession>
<reference evidence="2 3" key="1">
    <citation type="submission" date="2013-12" db="EMBL/GenBank/DDBJ databases">
        <authorList>
            <consortium name="DOE Joint Genome Institute"/>
            <person name="Eisen J."/>
            <person name="Huntemann M."/>
            <person name="Han J."/>
            <person name="Chen A."/>
            <person name="Kyrpides N."/>
            <person name="Mavromatis K."/>
            <person name="Markowitz V."/>
            <person name="Palaniappan K."/>
            <person name="Ivanova N."/>
            <person name="Schaumberg A."/>
            <person name="Pati A."/>
            <person name="Liolios K."/>
            <person name="Nordberg H.P."/>
            <person name="Cantor M.N."/>
            <person name="Hua S.X."/>
            <person name="Woyke T."/>
        </authorList>
    </citation>
    <scope>NUCLEOTIDE SEQUENCE [LARGE SCALE GENOMIC DNA]</scope>
    <source>
        <strain evidence="3">DSM 19437</strain>
    </source>
</reference>